<dbReference type="Gene3D" id="3.40.630.30">
    <property type="match status" value="1"/>
</dbReference>
<dbReference type="Proteomes" id="UP000003822">
    <property type="component" value="Unassembled WGS sequence"/>
</dbReference>
<evidence type="ECO:0000259" key="2">
    <source>
        <dbReference type="PROSITE" id="PS51186"/>
    </source>
</evidence>
<evidence type="ECO:0000256" key="1">
    <source>
        <dbReference type="SAM" id="MobiDB-lite"/>
    </source>
</evidence>
<dbReference type="RefSeq" id="WP_005986101.1">
    <property type="nucleotide sequence ID" value="NZ_JH470338.1"/>
</dbReference>
<dbReference type="AlphaFoldDB" id="G9PFE7"/>
<comment type="caution">
    <text evidence="3">The sequence shown here is derived from an EMBL/GenBank/DDBJ whole genome shotgun (WGS) entry which is preliminary data.</text>
</comment>
<dbReference type="GO" id="GO:0016747">
    <property type="term" value="F:acyltransferase activity, transferring groups other than amino-acyl groups"/>
    <property type="evidence" value="ECO:0007669"/>
    <property type="project" value="InterPro"/>
</dbReference>
<dbReference type="InterPro" id="IPR016181">
    <property type="entry name" value="Acyl_CoA_acyltransferase"/>
</dbReference>
<dbReference type="PATRIC" id="fig|435830.3.peg.941"/>
<organism evidence="3 4">
    <name type="scientific">Actinomyces graevenitzii C83</name>
    <dbReference type="NCBI Taxonomy" id="435830"/>
    <lineage>
        <taxon>Bacteria</taxon>
        <taxon>Bacillati</taxon>
        <taxon>Actinomycetota</taxon>
        <taxon>Actinomycetes</taxon>
        <taxon>Actinomycetales</taxon>
        <taxon>Actinomycetaceae</taxon>
        <taxon>Actinomyces</taxon>
    </lineage>
</organism>
<proteinExistence type="predicted"/>
<evidence type="ECO:0000313" key="3">
    <source>
        <dbReference type="EMBL" id="EHM88276.1"/>
    </source>
</evidence>
<dbReference type="SUPFAM" id="SSF55729">
    <property type="entry name" value="Acyl-CoA N-acyltransferases (Nat)"/>
    <property type="match status" value="1"/>
</dbReference>
<accession>G9PFE7</accession>
<dbReference type="EMBL" id="ACRN01000005">
    <property type="protein sequence ID" value="EHM88276.1"/>
    <property type="molecule type" value="Genomic_DNA"/>
</dbReference>
<sequence>MSDTCYRFVVKLDRNLGVVLEYRAGTVQDLDVLARIGADAFSDYPLFRLTEPELRPGVTFDQFHFALHRMLVKIFLKRESVLVACEDGKPRGYALLQKQEMPFLPYLLNGGVGLLKYIPLKPLLEFLTLTDAADQHVKLNTHYDWFLEVIAVHPEHQGRGIGTGMLDVGIAKFVKATGGSNYAFVTNTAKNARFYDHNGCRELAVSHLDYRGREINVWAFKKELDKKKSKPAKDAKAGTKDVKAADEAKPAKNTEETSK</sequence>
<dbReference type="eggNOG" id="COG0456">
    <property type="taxonomic scope" value="Bacteria"/>
</dbReference>
<dbReference type="CDD" id="cd04301">
    <property type="entry name" value="NAT_SF"/>
    <property type="match status" value="1"/>
</dbReference>
<gene>
    <name evidence="3" type="ORF">HMPREF0045_00971</name>
</gene>
<name>G9PFE7_9ACTO</name>
<keyword evidence="4" id="KW-1185">Reference proteome</keyword>
<dbReference type="PROSITE" id="PS51186">
    <property type="entry name" value="GNAT"/>
    <property type="match status" value="1"/>
</dbReference>
<reference evidence="3 4" key="1">
    <citation type="submission" date="2011-10" db="EMBL/GenBank/DDBJ databases">
        <title>The Genome Sequence of Actinomyces graevenitzii C83.</title>
        <authorList>
            <consortium name="The Broad Institute Genome Sequencing Platform"/>
            <consortium name="The Broad Institute Genome Sequencing Center for Infectious Disease"/>
            <person name="Earl A."/>
            <person name="Ward D."/>
            <person name="Feldgarden M."/>
            <person name="Gevers D."/>
            <person name="Sibley C.D."/>
            <person name="Field T.R."/>
            <person name="Grinwis M."/>
            <person name="Eshaghurshan C.S."/>
            <person name="Surette M.G."/>
            <person name="Young S.K."/>
            <person name="Zeng Q."/>
            <person name="Gargeya S."/>
            <person name="Fitzgerald M."/>
            <person name="Haas B."/>
            <person name="Abouelleil A."/>
            <person name="Alvarado L."/>
            <person name="Arachchi H.M."/>
            <person name="Berlin A."/>
            <person name="Brown A."/>
            <person name="Chapman S.B."/>
            <person name="Chen Z."/>
            <person name="Dunbar C."/>
            <person name="Freedman E."/>
            <person name="Gearin G."/>
            <person name="Goldberg J."/>
            <person name="Griggs A."/>
            <person name="Gujja S."/>
            <person name="Heiman D."/>
            <person name="Howarth C."/>
            <person name="Larson L."/>
            <person name="Lui A."/>
            <person name="MacDonald P.J.P."/>
            <person name="Montmayeur A."/>
            <person name="Murphy C."/>
            <person name="Neiman D."/>
            <person name="Pearson M."/>
            <person name="Priest M."/>
            <person name="Roberts A."/>
            <person name="Saif S."/>
            <person name="Shea T."/>
            <person name="Shenoy N."/>
            <person name="Sisk P."/>
            <person name="Stolte C."/>
            <person name="Sykes S."/>
            <person name="Wortman J."/>
            <person name="Nusbaum C."/>
            <person name="Birren B."/>
        </authorList>
    </citation>
    <scope>NUCLEOTIDE SEQUENCE [LARGE SCALE GENOMIC DNA]</scope>
    <source>
        <strain evidence="3 4">C83</strain>
    </source>
</reference>
<dbReference type="OrthoDB" id="3256225at2"/>
<dbReference type="STRING" id="435830.HMPREF0045_00971"/>
<feature type="region of interest" description="Disordered" evidence="1">
    <location>
        <begin position="225"/>
        <end position="259"/>
    </location>
</feature>
<protein>
    <recommendedName>
        <fullName evidence="2">N-acetyltransferase domain-containing protein</fullName>
    </recommendedName>
</protein>
<dbReference type="Pfam" id="PF00583">
    <property type="entry name" value="Acetyltransf_1"/>
    <property type="match status" value="1"/>
</dbReference>
<dbReference type="HOGENOM" id="CLU_093730_2_0_11"/>
<dbReference type="InterPro" id="IPR000182">
    <property type="entry name" value="GNAT_dom"/>
</dbReference>
<feature type="domain" description="N-acetyltransferase" evidence="2">
    <location>
        <begin position="20"/>
        <end position="225"/>
    </location>
</feature>
<evidence type="ECO:0000313" key="4">
    <source>
        <dbReference type="Proteomes" id="UP000003822"/>
    </source>
</evidence>